<proteinExistence type="predicted"/>
<evidence type="ECO:0000313" key="2">
    <source>
        <dbReference type="EMBL" id="KAJ8880077.1"/>
    </source>
</evidence>
<gene>
    <name evidence="2" type="ORF">PR048_020700</name>
</gene>
<feature type="domain" description="Mutator-like transposase" evidence="1">
    <location>
        <begin position="91"/>
        <end position="183"/>
    </location>
</feature>
<dbReference type="InterPro" id="IPR049012">
    <property type="entry name" value="Mutator_transp_dom"/>
</dbReference>
<accession>A0ABQ9H743</accession>
<comment type="caution">
    <text evidence="2">The sequence shown here is derived from an EMBL/GenBank/DDBJ whole genome shotgun (WGS) entry which is preliminary data.</text>
</comment>
<name>A0ABQ9H743_9NEOP</name>
<organism evidence="2 3">
    <name type="scientific">Dryococelus australis</name>
    <dbReference type="NCBI Taxonomy" id="614101"/>
    <lineage>
        <taxon>Eukaryota</taxon>
        <taxon>Metazoa</taxon>
        <taxon>Ecdysozoa</taxon>
        <taxon>Arthropoda</taxon>
        <taxon>Hexapoda</taxon>
        <taxon>Insecta</taxon>
        <taxon>Pterygota</taxon>
        <taxon>Neoptera</taxon>
        <taxon>Polyneoptera</taxon>
        <taxon>Phasmatodea</taxon>
        <taxon>Verophasmatodea</taxon>
        <taxon>Anareolatae</taxon>
        <taxon>Phasmatidae</taxon>
        <taxon>Eurycanthinae</taxon>
        <taxon>Dryococelus</taxon>
    </lineage>
</organism>
<dbReference type="EMBL" id="JARBHB010000007">
    <property type="protein sequence ID" value="KAJ8880077.1"/>
    <property type="molecule type" value="Genomic_DNA"/>
</dbReference>
<dbReference type="Pfam" id="PF20700">
    <property type="entry name" value="Mutator"/>
    <property type="match status" value="1"/>
</dbReference>
<sequence length="183" mass="20645">MWGKQDCFETSSVFKDVAQLPEAASKPLKATIGKPPKKSVLSGKIDSNFYTMADCSELSCVDEPPSKQDITTPNSKTIHGEPIEGRHIFYGNHLFTEIRRLCNHNKIFECDFSRMKVINEHRKGMASTFLIECYMCSLKDKICIESPKTNRESMGIIDAWVNSMLLTGQGFSQLRDITVSLEI</sequence>
<reference evidence="2 3" key="1">
    <citation type="submission" date="2023-02" db="EMBL/GenBank/DDBJ databases">
        <title>LHISI_Scaffold_Assembly.</title>
        <authorList>
            <person name="Stuart O.P."/>
            <person name="Cleave R."/>
            <person name="Magrath M.J.L."/>
            <person name="Mikheyev A.S."/>
        </authorList>
    </citation>
    <scope>NUCLEOTIDE SEQUENCE [LARGE SCALE GENOMIC DNA]</scope>
    <source>
        <strain evidence="2">Daus_M_001</strain>
        <tissue evidence="2">Leg muscle</tissue>
    </source>
</reference>
<keyword evidence="3" id="KW-1185">Reference proteome</keyword>
<protein>
    <recommendedName>
        <fullName evidence="1">Mutator-like transposase domain-containing protein</fullName>
    </recommendedName>
</protein>
<evidence type="ECO:0000313" key="3">
    <source>
        <dbReference type="Proteomes" id="UP001159363"/>
    </source>
</evidence>
<evidence type="ECO:0000259" key="1">
    <source>
        <dbReference type="Pfam" id="PF20700"/>
    </source>
</evidence>
<dbReference type="Proteomes" id="UP001159363">
    <property type="component" value="Chromosome 6"/>
</dbReference>